<protein>
    <recommendedName>
        <fullName evidence="1">DNA-directed RNA polymerase</fullName>
        <ecNumber evidence="1">2.7.7.6</ecNumber>
    </recommendedName>
</protein>
<keyword evidence="5" id="KW-0479">Metal-binding</keyword>
<keyword evidence="2" id="KW-0240">DNA-directed RNA polymerase</keyword>
<comment type="catalytic activity">
    <reaction evidence="8">
        <text>RNA(n) + a ribonucleoside 5'-triphosphate = RNA(n+1) + diphosphate</text>
        <dbReference type="Rhea" id="RHEA:21248"/>
        <dbReference type="Rhea" id="RHEA-COMP:14527"/>
        <dbReference type="Rhea" id="RHEA-COMP:17342"/>
        <dbReference type="ChEBI" id="CHEBI:33019"/>
        <dbReference type="ChEBI" id="CHEBI:61557"/>
        <dbReference type="ChEBI" id="CHEBI:140395"/>
        <dbReference type="EC" id="2.7.7.6"/>
    </reaction>
</comment>
<evidence type="ECO:0000256" key="6">
    <source>
        <dbReference type="ARBA" id="ARBA00022833"/>
    </source>
</evidence>
<keyword evidence="6" id="KW-0862">Zinc</keyword>
<evidence type="ECO:0000256" key="9">
    <source>
        <dbReference type="SAM" id="SignalP"/>
    </source>
</evidence>
<dbReference type="InterPro" id="IPR000722">
    <property type="entry name" value="RNA_pol_asu"/>
</dbReference>
<dbReference type="Gene3D" id="2.40.40.20">
    <property type="match status" value="1"/>
</dbReference>
<dbReference type="EMBL" id="AP019301">
    <property type="protein sequence ID" value="BBH03293.1"/>
    <property type="molecule type" value="Genomic_DNA"/>
</dbReference>
<dbReference type="Pfam" id="PF05000">
    <property type="entry name" value="RNA_pol_Rpb1_4"/>
    <property type="match status" value="1"/>
</dbReference>
<dbReference type="InterPro" id="IPR040403">
    <property type="entry name" value="NRPD1_N"/>
</dbReference>
<evidence type="ECO:0000256" key="5">
    <source>
        <dbReference type="ARBA" id="ARBA00022723"/>
    </source>
</evidence>
<dbReference type="InterPro" id="IPR007081">
    <property type="entry name" value="RNA_pol_Rpb1_5"/>
</dbReference>
<dbReference type="GO" id="GO:0046872">
    <property type="term" value="F:metal ion binding"/>
    <property type="evidence" value="ECO:0007669"/>
    <property type="project" value="UniProtKB-KW"/>
</dbReference>
<dbReference type="GO" id="GO:0003899">
    <property type="term" value="F:DNA-directed RNA polymerase activity"/>
    <property type="evidence" value="ECO:0007669"/>
    <property type="project" value="UniProtKB-EC"/>
</dbReference>
<dbReference type="GO" id="GO:0000428">
    <property type="term" value="C:DNA-directed RNA polymerase complex"/>
    <property type="evidence" value="ECO:0007669"/>
    <property type="project" value="UniProtKB-KW"/>
</dbReference>
<dbReference type="InterPro" id="IPR038120">
    <property type="entry name" value="Rpb1_funnel_sf"/>
</dbReference>
<evidence type="ECO:0000259" key="10">
    <source>
        <dbReference type="SMART" id="SM00663"/>
    </source>
</evidence>
<evidence type="ECO:0000256" key="2">
    <source>
        <dbReference type="ARBA" id="ARBA00022478"/>
    </source>
</evidence>
<sequence length="1504" mass="167210">MVKAKNLSVGLGLLLELGVVSFGLVEANRRQQTIGFSFACPLSASLAPTEAPLLKYKDHILLQKKPLIKSPMDNELYEEEGVPSGLITGIHLNVSTQEDIENISVKQIDAVTEVTDPKLGLPNPSFQCSTCGAEKLKCCEGHFGDIKFPCTILHPYYLSEVAQILNKICPGCKSIRQNLRAKGAGSVIGHRKLKGCKYCIGSSINYPRMKFKVSTRELFKRSAIIAEANGILPADYWDFIPKDAQQDESCMKPNKRVLSHAQVHYLLKDVDTKFIEKIVPKTNSLSMGSFLVTPNCHRVTEVMHSFSNGQRLMFDERTRAYRKLVDFKGVANELGSRLNSEKPSKDFISAQQKNIKDDPSKTSGLRWIKDVVLGKRSDHCFRTVVVGDPNIKLSEIGIPCQIAERLQISENLNRWNIEKLDASCNLRLMVKGEMHVRRKGSLVWVRQTDELQMGDTIYRPLSDGDIVLINRPPSIHQHSLIALSVKILPITSVVSINPLCCSPFRGDFDGDCLHGYIPQSNDARVELRELVALDKQLINGQSGRNLLSLSQDSLTAAHLIMEDGTLLNLLEMQQLEMFCWMYCHHQQLLKHPHLIAMLGLESKYSACSYLQILITILLQMVFILKNGELLSSEGSSWLRDTGGNLFQSLVNHFQGQVLDFLFAAQEVLCEWLSMRGLSVSLADLYLASDSGSRNNLMEEILCGLQEAEQACIFKQLLVDNCQDFLMGCAEENRSPLTFDAEYFCHEKQKSAALSQVVHDAFKHIFRDIQSLAHKYAGKDNSLLTMLKAGSKGNLQKLVQHSMCLGLQHSLIPLSFRIPNQLSCAAWNNQKACSLIQTVEGTYECVESYIPSAVVKSSFLTGLNPLECFVHSVTSRDSSFSGNADLPGTLTRKLMFLMRDLYTAYDGTVRNAYGNQLVQFSYDIDMDKSDSTSTSHAKSTACDGIGGQPVGSLSACALSEAAYSALDQPVSLLETSPLLNLKNILECGSKKSSAKQTMSLFLSEKLGRRRHGFEYGALEVKNHLVGLTFSDIEIVRKRRLKVHSVVDSLYARCNSARPELKIVLRSLLITSKGCSAAQTCNGDDDTFCITVTMPENSKNSSEQLDIARDLVIPFLLGTVVKGFLEVKKVDILWNDHPKESKKIHGSSGELYLRVSMSGKTGRRRLWSMLMDNCLQIMDLIDWSRSHPDNVHDYCIAYGIDAGWKYFLNNLETAANDIGKVILPQHLILVADCLSATGEFVGLNAKGIAQQKGHTSVSSPFVQACFSSPGACFIKAAKGGVVDELHGSVEALAWGNTPPSGTGRQFDILYSKEGLNLSKPLNPYDLLGSQISSSRENAFETSKAWNNTLDKCDVTSIGLEKSESVFKSVIRKYLTINDIQKWTQTLKRILRKYDINESLTEGDKSILKMALHFHPHKVDKMGSGVQDIKVGQHPKHENARCFMLVRIDRTEEDFSYHKCVLGALEIVAPERAKSYRSKWMNHLPEQKSSSGSSKGKLALDAMLCDS</sequence>
<keyword evidence="3" id="KW-0808">Transferase</keyword>
<dbReference type="SUPFAM" id="SSF64484">
    <property type="entry name" value="beta and beta-prime subunits of DNA dependent RNA-polymerase"/>
    <property type="match status" value="1"/>
</dbReference>
<dbReference type="Pfam" id="PF04983">
    <property type="entry name" value="RNA_pol_Rpb1_3"/>
    <property type="match status" value="1"/>
</dbReference>
<keyword evidence="7" id="KW-0804">Transcription</keyword>
<dbReference type="SMART" id="SM00663">
    <property type="entry name" value="RPOLA_N"/>
    <property type="match status" value="1"/>
</dbReference>
<feature type="domain" description="RNA polymerase N-terminal" evidence="10">
    <location>
        <begin position="283"/>
        <end position="561"/>
    </location>
</feature>
<dbReference type="InterPro" id="IPR007083">
    <property type="entry name" value="RNA_pol_Rpb1_4"/>
</dbReference>
<dbReference type="InterPro" id="IPR006592">
    <property type="entry name" value="RNA_pol_N"/>
</dbReference>
<dbReference type="Gene3D" id="4.10.860.120">
    <property type="entry name" value="RNA polymerase II, clamp domain"/>
    <property type="match status" value="1"/>
</dbReference>
<gene>
    <name evidence="11" type="ORF">Prudu_014123</name>
</gene>
<dbReference type="Gene3D" id="1.10.274.100">
    <property type="entry name" value="RNA polymerase Rpb1, domain 3"/>
    <property type="match status" value="1"/>
</dbReference>
<evidence type="ECO:0000256" key="3">
    <source>
        <dbReference type="ARBA" id="ARBA00022679"/>
    </source>
</evidence>
<evidence type="ECO:0000256" key="4">
    <source>
        <dbReference type="ARBA" id="ARBA00022695"/>
    </source>
</evidence>
<dbReference type="InterPro" id="IPR045867">
    <property type="entry name" value="DNA-dir_RpoC_beta_prime"/>
</dbReference>
<dbReference type="Gene3D" id="1.10.132.30">
    <property type="match status" value="1"/>
</dbReference>
<dbReference type="InterPro" id="IPR042102">
    <property type="entry name" value="RNA_pol_Rpb1_3_sf"/>
</dbReference>
<dbReference type="Gene3D" id="3.10.450.40">
    <property type="match status" value="1"/>
</dbReference>
<dbReference type="CDD" id="cd10506">
    <property type="entry name" value="RNAP_IV_RPD1_N"/>
    <property type="match status" value="1"/>
</dbReference>
<keyword evidence="9" id="KW-0732">Signal</keyword>
<evidence type="ECO:0000256" key="8">
    <source>
        <dbReference type="ARBA" id="ARBA00048552"/>
    </source>
</evidence>
<evidence type="ECO:0000313" key="11">
    <source>
        <dbReference type="EMBL" id="BBH03293.1"/>
    </source>
</evidence>
<dbReference type="InterPro" id="IPR044893">
    <property type="entry name" value="RNA_pol_Rpb1_clamp_domain"/>
</dbReference>
<dbReference type="Pfam" id="PF00623">
    <property type="entry name" value="RNA_pol_Rpb1_2"/>
    <property type="match status" value="1"/>
</dbReference>
<dbReference type="Pfam" id="PF04998">
    <property type="entry name" value="RNA_pol_Rpb1_5"/>
    <property type="match status" value="1"/>
</dbReference>
<keyword evidence="4" id="KW-0548">Nucleotidyltransferase</keyword>
<proteinExistence type="predicted"/>
<dbReference type="GO" id="GO:0006351">
    <property type="term" value="P:DNA-templated transcription"/>
    <property type="evidence" value="ECO:0007669"/>
    <property type="project" value="InterPro"/>
</dbReference>
<evidence type="ECO:0000256" key="7">
    <source>
        <dbReference type="ARBA" id="ARBA00023163"/>
    </source>
</evidence>
<dbReference type="PANTHER" id="PTHR19376">
    <property type="entry name" value="DNA-DIRECTED RNA POLYMERASE"/>
    <property type="match status" value="1"/>
</dbReference>
<dbReference type="PANTHER" id="PTHR19376:SF36">
    <property type="entry name" value="DNA-DIRECTED RNA POLYMERASE IV SUBUNIT 1"/>
    <property type="match status" value="1"/>
</dbReference>
<dbReference type="InterPro" id="IPR007066">
    <property type="entry name" value="RNA_pol_Rpb1_3"/>
</dbReference>
<feature type="chain" id="PRO_5021377397" description="DNA-directed RNA polymerase" evidence="9">
    <location>
        <begin position="28"/>
        <end position="1504"/>
    </location>
</feature>
<dbReference type="Gene3D" id="3.30.1490.180">
    <property type="entry name" value="RNA polymerase ii"/>
    <property type="match status" value="1"/>
</dbReference>
<accession>A0A4Y1RHZ8</accession>
<evidence type="ECO:0000256" key="1">
    <source>
        <dbReference type="ARBA" id="ARBA00012418"/>
    </source>
</evidence>
<feature type="signal peptide" evidence="9">
    <location>
        <begin position="1"/>
        <end position="27"/>
    </location>
</feature>
<organism evidence="11">
    <name type="scientific">Prunus dulcis</name>
    <name type="common">Almond</name>
    <name type="synonym">Amygdalus dulcis</name>
    <dbReference type="NCBI Taxonomy" id="3755"/>
    <lineage>
        <taxon>Eukaryota</taxon>
        <taxon>Viridiplantae</taxon>
        <taxon>Streptophyta</taxon>
        <taxon>Embryophyta</taxon>
        <taxon>Tracheophyta</taxon>
        <taxon>Spermatophyta</taxon>
        <taxon>Magnoliopsida</taxon>
        <taxon>eudicotyledons</taxon>
        <taxon>Gunneridae</taxon>
        <taxon>Pentapetalae</taxon>
        <taxon>rosids</taxon>
        <taxon>fabids</taxon>
        <taxon>Rosales</taxon>
        <taxon>Rosaceae</taxon>
        <taxon>Amygdaloideae</taxon>
        <taxon>Amygdaleae</taxon>
        <taxon>Prunus</taxon>
    </lineage>
</organism>
<reference evidence="11" key="1">
    <citation type="journal article" date="2019" name="Science">
        <title>Mutation of a bHLH transcription factor allowed almond domestication.</title>
        <authorList>
            <person name="Sanchez-Perez R."/>
            <person name="Pavan S."/>
            <person name="Mazzeo R."/>
            <person name="Moldovan C."/>
            <person name="Aiese Cigliano R."/>
            <person name="Del Cueto J."/>
            <person name="Ricciardi F."/>
            <person name="Lotti C."/>
            <person name="Ricciardi L."/>
            <person name="Dicenta F."/>
            <person name="Lopez-Marques R.L."/>
            <person name="Lindberg Moller B."/>
        </authorList>
    </citation>
    <scope>NUCLEOTIDE SEQUENCE</scope>
</reference>
<name>A0A4Y1RHZ8_PRUDU</name>
<dbReference type="Pfam" id="PF11523">
    <property type="entry name" value="DUF3223"/>
    <property type="match status" value="1"/>
</dbReference>
<dbReference type="EC" id="2.7.7.6" evidence="1"/>
<dbReference type="GO" id="GO:0003677">
    <property type="term" value="F:DNA binding"/>
    <property type="evidence" value="ECO:0007669"/>
    <property type="project" value="InterPro"/>
</dbReference>